<dbReference type="InterPro" id="IPR013783">
    <property type="entry name" value="Ig-like_fold"/>
</dbReference>
<sequence length="404" mass="46319">MKKYLNTYGYDHKKISRYYENLDRGVVAIRSGWTTAYISWRFLITDDDDIAFNVYRQDESNHTLKVNNQSISTVTHFYDNTYDASKSYNYFVGSIVKGVEVENSSYYFIAANTPILDGFRVQIRPGASFRTVYVGDLNGDGKLDFVIARDGSEIQTVEAYLHDGTYLWTLNLGHNSINRYIIEPGATTVNVGQIDGINIFDLDGDGKAEVYIRIANNFTFGDGYVFTHENNVEQWVANVDGMTGKLLQKAKIPDMFLQHGPMGTLFGTGWLSHEKPSLIVVMKNRDNYRRFYNVVAAYSYTNGVFKMDWNWTDGYSNIIYPEGHQFRIADVDYDGVDEIHKIGYVLNGDGSLRFNLGEKGIIHGDRFYVAKFNKNDTTMSGYGIQQRNPQQIDEYYYIMLQQEI</sequence>
<dbReference type="eggNOG" id="ENOG502QPW3">
    <property type="taxonomic scope" value="Eukaryota"/>
</dbReference>
<dbReference type="AlphaFoldDB" id="A2DPK9"/>
<proteinExistence type="predicted"/>
<dbReference type="PANTHER" id="PTHR43118:SF1">
    <property type="entry name" value="RHAMNOGALACTURONAN LYASE (EUROFUNG)"/>
    <property type="match status" value="1"/>
</dbReference>
<evidence type="ECO:0000259" key="2">
    <source>
        <dbReference type="Pfam" id="PF18370"/>
    </source>
</evidence>
<dbReference type="InterPro" id="IPR028994">
    <property type="entry name" value="Integrin_alpha_N"/>
</dbReference>
<reference evidence="4" key="2">
    <citation type="journal article" date="2007" name="Science">
        <title>Draft genome sequence of the sexually transmitted pathogen Trichomonas vaginalis.</title>
        <authorList>
            <person name="Carlton J.M."/>
            <person name="Hirt R.P."/>
            <person name="Silva J.C."/>
            <person name="Delcher A.L."/>
            <person name="Schatz M."/>
            <person name="Zhao Q."/>
            <person name="Wortman J.R."/>
            <person name="Bidwell S.L."/>
            <person name="Alsmark U.C.M."/>
            <person name="Besteiro S."/>
            <person name="Sicheritz-Ponten T."/>
            <person name="Noel C.J."/>
            <person name="Dacks J.B."/>
            <person name="Foster P.G."/>
            <person name="Simillion C."/>
            <person name="Van de Peer Y."/>
            <person name="Miranda-Saavedra D."/>
            <person name="Barton G.J."/>
            <person name="Westrop G.D."/>
            <person name="Mueller S."/>
            <person name="Dessi D."/>
            <person name="Fiori P.L."/>
            <person name="Ren Q."/>
            <person name="Paulsen I."/>
            <person name="Zhang H."/>
            <person name="Bastida-Corcuera F.D."/>
            <person name="Simoes-Barbosa A."/>
            <person name="Brown M.T."/>
            <person name="Hayes R.D."/>
            <person name="Mukherjee M."/>
            <person name="Okumura C.Y."/>
            <person name="Schneider R."/>
            <person name="Smith A.J."/>
            <person name="Vanacova S."/>
            <person name="Villalvazo M."/>
            <person name="Haas B.J."/>
            <person name="Pertea M."/>
            <person name="Feldblyum T.V."/>
            <person name="Utterback T.R."/>
            <person name="Shu C.L."/>
            <person name="Osoegawa K."/>
            <person name="de Jong P.J."/>
            <person name="Hrdy I."/>
            <person name="Horvathova L."/>
            <person name="Zubacova Z."/>
            <person name="Dolezal P."/>
            <person name="Malik S.B."/>
            <person name="Logsdon J.M. Jr."/>
            <person name="Henze K."/>
            <person name="Gupta A."/>
            <person name="Wang C.C."/>
            <person name="Dunne R.L."/>
            <person name="Upcroft J.A."/>
            <person name="Upcroft P."/>
            <person name="White O."/>
            <person name="Salzberg S.L."/>
            <person name="Tang P."/>
            <person name="Chiu C.-H."/>
            <person name="Lee Y.-S."/>
            <person name="Embley T.M."/>
            <person name="Coombs G.H."/>
            <person name="Mottram J.C."/>
            <person name="Tachezy J."/>
            <person name="Fraser-Liggett C.M."/>
            <person name="Johnson P.J."/>
        </authorList>
    </citation>
    <scope>NUCLEOTIDE SEQUENCE [LARGE SCALE GENOMIC DNA]</scope>
    <source>
        <strain evidence="4">G3</strain>
    </source>
</reference>
<dbReference type="InterPro" id="IPR013517">
    <property type="entry name" value="FG-GAP"/>
</dbReference>
<evidence type="ECO:0000259" key="3">
    <source>
        <dbReference type="Pfam" id="PF21348"/>
    </source>
</evidence>
<dbReference type="Pfam" id="PF21348">
    <property type="entry name" value="RGL11_C"/>
    <property type="match status" value="1"/>
</dbReference>
<dbReference type="InParanoid" id="A2DPK9"/>
<dbReference type="EMBL" id="DS113228">
    <property type="protein sequence ID" value="EAY17609.1"/>
    <property type="molecule type" value="Genomic_DNA"/>
</dbReference>
<dbReference type="InterPro" id="IPR049366">
    <property type="entry name" value="RGL11_C"/>
</dbReference>
<dbReference type="STRING" id="5722.A2DPK9"/>
<feature type="domain" description="Rhamnogalacturonan I lyase beta-sheet" evidence="2">
    <location>
        <begin position="19"/>
        <end position="105"/>
    </location>
</feature>
<organism evidence="4 5">
    <name type="scientific">Trichomonas vaginalis (strain ATCC PRA-98 / G3)</name>
    <dbReference type="NCBI Taxonomy" id="412133"/>
    <lineage>
        <taxon>Eukaryota</taxon>
        <taxon>Metamonada</taxon>
        <taxon>Parabasalia</taxon>
        <taxon>Trichomonadida</taxon>
        <taxon>Trichomonadidae</taxon>
        <taxon>Trichomonas</taxon>
    </lineage>
</organism>
<keyword evidence="1" id="KW-0732">Signal</keyword>
<dbReference type="VEuPathDB" id="TrichDB:TVAGG3_0515140"/>
<dbReference type="PANTHER" id="PTHR43118">
    <property type="entry name" value="RHAMNOGALACTURONAN LYASE (EUROFUNG)"/>
    <property type="match status" value="1"/>
</dbReference>
<reference evidence="4" key="1">
    <citation type="submission" date="2006-10" db="EMBL/GenBank/DDBJ databases">
        <authorList>
            <person name="Amadeo P."/>
            <person name="Zhao Q."/>
            <person name="Wortman J."/>
            <person name="Fraser-Liggett C."/>
            <person name="Carlton J."/>
        </authorList>
    </citation>
    <scope>NUCLEOTIDE SEQUENCE</scope>
    <source>
        <strain evidence="4">G3</strain>
    </source>
</reference>
<dbReference type="Pfam" id="PF18370">
    <property type="entry name" value="RGI_lyase"/>
    <property type="match status" value="1"/>
</dbReference>
<dbReference type="SUPFAM" id="SSF69318">
    <property type="entry name" value="Integrin alpha N-terminal domain"/>
    <property type="match status" value="1"/>
</dbReference>
<dbReference type="Pfam" id="PF13517">
    <property type="entry name" value="FG-GAP_3"/>
    <property type="match status" value="1"/>
</dbReference>
<evidence type="ECO:0000256" key="1">
    <source>
        <dbReference type="ARBA" id="ARBA00022729"/>
    </source>
</evidence>
<dbReference type="Gene3D" id="2.60.40.10">
    <property type="entry name" value="Immunoglobulins"/>
    <property type="match status" value="1"/>
</dbReference>
<gene>
    <name evidence="4" type="ORF">TVAG_234900</name>
</gene>
<dbReference type="InterPro" id="IPR041624">
    <property type="entry name" value="RGI_lyase"/>
</dbReference>
<feature type="domain" description="Rhamnogalacturonan lyase family 11 C-terminal" evidence="3">
    <location>
        <begin position="267"/>
        <end position="388"/>
    </location>
</feature>
<dbReference type="Proteomes" id="UP000001542">
    <property type="component" value="Unassembled WGS sequence"/>
</dbReference>
<dbReference type="OrthoDB" id="3915838at2759"/>
<protein>
    <submittedName>
        <fullName evidence="4">FG-GAP repeat family protein</fullName>
    </submittedName>
</protein>
<name>A2DPK9_TRIV3</name>
<keyword evidence="5" id="KW-1185">Reference proteome</keyword>
<evidence type="ECO:0000313" key="5">
    <source>
        <dbReference type="Proteomes" id="UP000001542"/>
    </source>
</evidence>
<evidence type="ECO:0000313" key="4">
    <source>
        <dbReference type="EMBL" id="EAY17609.1"/>
    </source>
</evidence>
<dbReference type="VEuPathDB" id="TrichDB:TVAG_024970"/>
<dbReference type="InterPro" id="IPR034641">
    <property type="entry name" value="RGL11"/>
</dbReference>
<accession>A2DPK9</accession>